<gene>
    <name evidence="1" type="ORF">DLB95_13215</name>
</gene>
<dbReference type="RefSeq" id="WP_088759722.1">
    <property type="nucleotide sequence ID" value="NZ_CP117188.1"/>
</dbReference>
<proteinExistence type="predicted"/>
<dbReference type="EMBL" id="AAIYJF010000008">
    <property type="protein sequence ID" value="ECJ4378206.1"/>
    <property type="molecule type" value="Genomic_DNA"/>
</dbReference>
<reference evidence="1" key="1">
    <citation type="submission" date="2018-05" db="EMBL/GenBank/DDBJ databases">
        <authorList>
            <person name="Ashton P.M."/>
            <person name="Dallman T."/>
            <person name="Nair S."/>
            <person name="De Pinna E."/>
            <person name="Peters T."/>
            <person name="Grant K."/>
        </authorList>
    </citation>
    <scope>NUCLEOTIDE SEQUENCE [LARGE SCALE GENOMIC DNA]</scope>
    <source>
        <strain evidence="1">474878</strain>
    </source>
</reference>
<comment type="caution">
    <text evidence="1">The sequence shown here is derived from an EMBL/GenBank/DDBJ whole genome shotgun (WGS) entry which is preliminary data.</text>
</comment>
<protein>
    <submittedName>
        <fullName evidence="1">Phage tail protein</fullName>
    </submittedName>
</protein>
<dbReference type="AlphaFoldDB" id="A0A3T3KXF4"/>
<organism evidence="1">
    <name type="scientific">Salmonella diarizonae</name>
    <dbReference type="NCBI Taxonomy" id="59204"/>
    <lineage>
        <taxon>Bacteria</taxon>
        <taxon>Pseudomonadati</taxon>
        <taxon>Pseudomonadota</taxon>
        <taxon>Gammaproteobacteria</taxon>
        <taxon>Enterobacterales</taxon>
        <taxon>Enterobacteriaceae</taxon>
        <taxon>Salmonella</taxon>
    </lineage>
</organism>
<dbReference type="Proteomes" id="UP000839781">
    <property type="component" value="Unassembled WGS sequence"/>
</dbReference>
<accession>A0A3T3KXF4</accession>
<dbReference type="Pfam" id="PF02413">
    <property type="entry name" value="Caudo_TAP"/>
    <property type="match status" value="1"/>
</dbReference>
<name>A0A3T3KXF4_SALDZ</name>
<dbReference type="InterPro" id="IPR003458">
    <property type="entry name" value="Phage_T4_Gp38_tail_assem"/>
</dbReference>
<sequence>MKYYIDGGNNVYAYEDDVGESFIQPSLTEISEEEAMSIANPPPTHEELIQLAENKCQQLLSHADAIMLEWRTALMLGEISDTNRAKLSAWLDYKNEVKAVDVTADPEHINWPVQPEA</sequence>
<evidence type="ECO:0000313" key="1">
    <source>
        <dbReference type="EMBL" id="ECJ4378206.1"/>
    </source>
</evidence>